<dbReference type="GO" id="GO:0022857">
    <property type="term" value="F:transmembrane transporter activity"/>
    <property type="evidence" value="ECO:0007669"/>
    <property type="project" value="InterPro"/>
</dbReference>
<evidence type="ECO:0000259" key="7">
    <source>
        <dbReference type="PROSITE" id="PS50850"/>
    </source>
</evidence>
<dbReference type="InterPro" id="IPR011701">
    <property type="entry name" value="MFS"/>
</dbReference>
<feature type="transmembrane region" description="Helical" evidence="6">
    <location>
        <begin position="292"/>
        <end position="310"/>
    </location>
</feature>
<feature type="transmembrane region" description="Helical" evidence="6">
    <location>
        <begin position="149"/>
        <end position="170"/>
    </location>
</feature>
<feature type="transmembrane region" description="Helical" evidence="6">
    <location>
        <begin position="61"/>
        <end position="79"/>
    </location>
</feature>
<dbReference type="STRING" id="1052585.GYO_0724"/>
<comment type="subcellular location">
    <subcellularLocation>
        <location evidence="1">Cell membrane</location>
        <topology evidence="1">Multi-pass membrane protein</topology>
    </subcellularLocation>
</comment>
<feature type="transmembrane region" description="Helical" evidence="6">
    <location>
        <begin position="23"/>
        <end position="41"/>
    </location>
</feature>
<feature type="transmembrane region" description="Helical" evidence="6">
    <location>
        <begin position="91"/>
        <end position="110"/>
    </location>
</feature>
<evidence type="ECO:0000256" key="4">
    <source>
        <dbReference type="ARBA" id="ARBA00022989"/>
    </source>
</evidence>
<feature type="transmembrane region" description="Helical" evidence="6">
    <location>
        <begin position="358"/>
        <end position="374"/>
    </location>
</feature>
<keyword evidence="3 6" id="KW-0812">Transmembrane</keyword>
<dbReference type="InterPro" id="IPR020846">
    <property type="entry name" value="MFS_dom"/>
</dbReference>
<reference evidence="8 9" key="1">
    <citation type="journal article" date="2012" name="J. Bacteriol.">
        <title>Whole-genome sequences of Bacillus subtilis and close relatives.</title>
        <authorList>
            <person name="Earl A.M."/>
            <person name="Eppinger M."/>
            <person name="Fricke W.F."/>
            <person name="Rosovitz M.J."/>
            <person name="Rasko D.A."/>
            <person name="Daugherty S."/>
            <person name="Losick R."/>
            <person name="Kolter R."/>
            <person name="Ravel J."/>
        </authorList>
    </citation>
    <scope>NUCLEOTIDE SEQUENCE [LARGE SCALE GENOMIC DNA]</scope>
    <source>
        <strain evidence="9">DSM 15029 / JCM 12233 / NBRC 101239 / NRRL B-23049 / TU-B-10</strain>
    </source>
</reference>
<dbReference type="PANTHER" id="PTHR23523">
    <property type="match status" value="1"/>
</dbReference>
<keyword evidence="5 6" id="KW-0472">Membrane</keyword>
<evidence type="ECO:0000313" key="8">
    <source>
        <dbReference type="EMBL" id="AEP85423.1"/>
    </source>
</evidence>
<dbReference type="PANTHER" id="PTHR23523:SF2">
    <property type="entry name" value="2-NITROIMIDAZOLE TRANSPORTER"/>
    <property type="match status" value="1"/>
</dbReference>
<feature type="transmembrane region" description="Helical" evidence="6">
    <location>
        <begin position="316"/>
        <end position="338"/>
    </location>
</feature>
<dbReference type="GO" id="GO:0005886">
    <property type="term" value="C:plasma membrane"/>
    <property type="evidence" value="ECO:0007669"/>
    <property type="project" value="UniProtKB-SubCell"/>
</dbReference>
<keyword evidence="4 6" id="KW-1133">Transmembrane helix</keyword>
<evidence type="ECO:0000256" key="2">
    <source>
        <dbReference type="ARBA" id="ARBA00022448"/>
    </source>
</evidence>
<feature type="transmembrane region" description="Helical" evidence="6">
    <location>
        <begin position="226"/>
        <end position="248"/>
    </location>
</feature>
<feature type="transmembrane region" description="Helical" evidence="6">
    <location>
        <begin position="116"/>
        <end position="137"/>
    </location>
</feature>
<evidence type="ECO:0000256" key="5">
    <source>
        <dbReference type="ARBA" id="ARBA00023136"/>
    </source>
</evidence>
<evidence type="ECO:0000256" key="3">
    <source>
        <dbReference type="ARBA" id="ARBA00022692"/>
    </source>
</evidence>
<evidence type="ECO:0000313" key="9">
    <source>
        <dbReference type="Proteomes" id="UP000002651"/>
    </source>
</evidence>
<dbReference type="Gene3D" id="1.20.1250.20">
    <property type="entry name" value="MFS general substrate transporter like domains"/>
    <property type="match status" value="2"/>
</dbReference>
<feature type="domain" description="Major facilitator superfamily (MFS) profile" evidence="7">
    <location>
        <begin position="22"/>
        <end position="405"/>
    </location>
</feature>
<dbReference type="AlphaFoldDB" id="G4NW83"/>
<dbReference type="SUPFAM" id="SSF103473">
    <property type="entry name" value="MFS general substrate transporter"/>
    <property type="match status" value="1"/>
</dbReference>
<dbReference type="EMBL" id="CP002905">
    <property type="protein sequence ID" value="AEP85423.1"/>
    <property type="molecule type" value="Genomic_DNA"/>
</dbReference>
<accession>G4NW83</accession>
<name>G4NW83_BACS4</name>
<feature type="transmembrane region" description="Helical" evidence="6">
    <location>
        <begin position="380"/>
        <end position="402"/>
    </location>
</feature>
<gene>
    <name evidence="8" type="ordered locus">GYO_0724</name>
</gene>
<protein>
    <submittedName>
        <fullName evidence="8">Inner membrane transport protein YeaN</fullName>
    </submittedName>
</protein>
<dbReference type="InterPro" id="IPR052524">
    <property type="entry name" value="MFS_Cyanate_Porter"/>
</dbReference>
<feature type="transmembrane region" description="Helical" evidence="6">
    <location>
        <begin position="268"/>
        <end position="285"/>
    </location>
</feature>
<organism evidence="8 9">
    <name type="scientific">Bacillus spizizenii (strain DSM 15029 / JCM 12233 / NBRC 101239 / NRRL B-23049 / TU-B-10)</name>
    <name type="common">Bacillus subtilis subsp. spizizenii</name>
    <dbReference type="NCBI Taxonomy" id="1052585"/>
    <lineage>
        <taxon>Bacteria</taxon>
        <taxon>Bacillati</taxon>
        <taxon>Bacillota</taxon>
        <taxon>Bacilli</taxon>
        <taxon>Bacillales</taxon>
        <taxon>Bacillaceae</taxon>
        <taxon>Bacillus</taxon>
    </lineage>
</organism>
<proteinExistence type="predicted"/>
<dbReference type="CDD" id="cd17339">
    <property type="entry name" value="MFS_NIMT_CynX_like"/>
    <property type="match status" value="1"/>
</dbReference>
<dbReference type="PROSITE" id="PS50850">
    <property type="entry name" value="MFS"/>
    <property type="match status" value="1"/>
</dbReference>
<dbReference type="Proteomes" id="UP000002651">
    <property type="component" value="Chromosome"/>
</dbReference>
<sequence length="417" mass="45179">MIMGNSQLTNYVGQSRLDLKPRIGWLILGIILIGANLRASLTSVGQLVAAIRDDLGISNTLAGVITTIPLLAFAFLSPFASNLARRFGMELTLLISLVILTIGIGVRSFVGKETLFIGTVLIGSSIAICNVLLPGLIKYNFMKKIGMMTGLYAVSMNLFGAVGSGISIPISSSLGLGWSGALGCWGLLSLLTIFIWLPQLQYQQKSGQVEKTREEVKAISLWRSELAWNVTLFMGFQSFIFYTVITWIPEILEEKGLNTHEAGWTLSLMQLAMLPVTFLVSILAGRLKSQRLLVAVSASLLIFGFAAIIYGDKLLMPLWMIIIGIGIGFAFSLAMMFFSLRTQNANEAAELSGMAQSLGYLLSAIGPVLFGWLHDITHNWTVSLLMLVFTSVIVLISGIGAAKNEYVPIKGSSLKSL</sequence>
<keyword evidence="9" id="KW-1185">Reference proteome</keyword>
<dbReference type="HOGENOM" id="CLU_038046_1_0_9"/>
<evidence type="ECO:0000256" key="6">
    <source>
        <dbReference type="SAM" id="Phobius"/>
    </source>
</evidence>
<dbReference type="InterPro" id="IPR036259">
    <property type="entry name" value="MFS_trans_sf"/>
</dbReference>
<keyword evidence="2" id="KW-0813">Transport</keyword>
<evidence type="ECO:0000256" key="1">
    <source>
        <dbReference type="ARBA" id="ARBA00004651"/>
    </source>
</evidence>
<dbReference type="Pfam" id="PF07690">
    <property type="entry name" value="MFS_1"/>
    <property type="match status" value="1"/>
</dbReference>
<dbReference type="KEGG" id="bst:GYO_0724"/>
<feature type="transmembrane region" description="Helical" evidence="6">
    <location>
        <begin position="176"/>
        <end position="197"/>
    </location>
</feature>